<keyword evidence="6" id="KW-1185">Reference proteome</keyword>
<evidence type="ECO:0000313" key="5">
    <source>
        <dbReference type="EMBL" id="KAK0576757.1"/>
    </source>
</evidence>
<reference evidence="5" key="2">
    <citation type="submission" date="2023-06" db="EMBL/GenBank/DDBJ databases">
        <authorList>
            <person name="Swenson N.G."/>
            <person name="Wegrzyn J.L."/>
            <person name="Mcevoy S.L."/>
        </authorList>
    </citation>
    <scope>NUCLEOTIDE SEQUENCE</scope>
    <source>
        <strain evidence="5">NS2018</strain>
        <tissue evidence="5">Leaf</tissue>
    </source>
</reference>
<dbReference type="SUPFAM" id="SSF49599">
    <property type="entry name" value="TRAF domain-like"/>
    <property type="match status" value="2"/>
</dbReference>
<name>A0AA39RN19_ACESA</name>
<evidence type="ECO:0000259" key="4">
    <source>
        <dbReference type="PROSITE" id="PS51752"/>
    </source>
</evidence>
<dbReference type="SUPFAM" id="SSF51101">
    <property type="entry name" value="Mannose-binding lectins"/>
    <property type="match status" value="2"/>
</dbReference>
<organism evidence="5 6">
    <name type="scientific">Acer saccharum</name>
    <name type="common">Sugar maple</name>
    <dbReference type="NCBI Taxonomy" id="4024"/>
    <lineage>
        <taxon>Eukaryota</taxon>
        <taxon>Viridiplantae</taxon>
        <taxon>Streptophyta</taxon>
        <taxon>Embryophyta</taxon>
        <taxon>Tracheophyta</taxon>
        <taxon>Spermatophyta</taxon>
        <taxon>Magnoliopsida</taxon>
        <taxon>eudicotyledons</taxon>
        <taxon>Gunneridae</taxon>
        <taxon>Pentapetalae</taxon>
        <taxon>rosids</taxon>
        <taxon>malvids</taxon>
        <taxon>Sapindales</taxon>
        <taxon>Sapindaceae</taxon>
        <taxon>Hippocastanoideae</taxon>
        <taxon>Acereae</taxon>
        <taxon>Acer</taxon>
    </lineage>
</organism>
<feature type="domain" description="MATH" evidence="3">
    <location>
        <begin position="77"/>
        <end position="195"/>
    </location>
</feature>
<protein>
    <submittedName>
        <fullName evidence="5">Uncharacterized protein</fullName>
    </submittedName>
</protein>
<gene>
    <name evidence="5" type="ORF">LWI29_022876</name>
</gene>
<comment type="similarity">
    <text evidence="1">Belongs to the jacalin lectin family.</text>
</comment>
<feature type="domain" description="Jacalin-type lectin" evidence="4">
    <location>
        <begin position="386"/>
        <end position="530"/>
    </location>
</feature>
<dbReference type="PANTHER" id="PTHR46506">
    <property type="entry name" value="OS05G0143600 PROTEIN"/>
    <property type="match status" value="1"/>
</dbReference>
<dbReference type="PROSITE" id="PS51752">
    <property type="entry name" value="JACALIN_LECTIN"/>
    <property type="match status" value="2"/>
</dbReference>
<dbReference type="PROSITE" id="PS50144">
    <property type="entry name" value="MATH"/>
    <property type="match status" value="2"/>
</dbReference>
<dbReference type="SMART" id="SM00915">
    <property type="entry name" value="Jacalin"/>
    <property type="match status" value="2"/>
</dbReference>
<dbReference type="InterPro" id="IPR036404">
    <property type="entry name" value="Jacalin-like_lectin_dom_sf"/>
</dbReference>
<dbReference type="InterPro" id="IPR001229">
    <property type="entry name" value="Jacalin-like_lectin_dom"/>
</dbReference>
<dbReference type="CDD" id="cd09612">
    <property type="entry name" value="Jacalin"/>
    <property type="match status" value="2"/>
</dbReference>
<keyword evidence="2" id="KW-0430">Lectin</keyword>
<dbReference type="Pfam" id="PF22486">
    <property type="entry name" value="MATH_2"/>
    <property type="match status" value="1"/>
</dbReference>
<evidence type="ECO:0000259" key="3">
    <source>
        <dbReference type="PROSITE" id="PS50144"/>
    </source>
</evidence>
<reference evidence="5" key="1">
    <citation type="journal article" date="2022" name="Plant J.">
        <title>Strategies of tolerance reflected in two North American maple genomes.</title>
        <authorList>
            <person name="McEvoy S.L."/>
            <person name="Sezen U.U."/>
            <person name="Trouern-Trend A."/>
            <person name="McMahon S.M."/>
            <person name="Schaberg P.G."/>
            <person name="Yang J."/>
            <person name="Wegrzyn J.L."/>
            <person name="Swenson N.G."/>
        </authorList>
    </citation>
    <scope>NUCLEOTIDE SEQUENCE</scope>
    <source>
        <strain evidence="5">NS2018</strain>
    </source>
</reference>
<dbReference type="Proteomes" id="UP001168877">
    <property type="component" value="Unassembled WGS sequence"/>
</dbReference>
<dbReference type="InterPro" id="IPR008974">
    <property type="entry name" value="TRAF-like"/>
</dbReference>
<dbReference type="InterPro" id="IPR033734">
    <property type="entry name" value="Jacalin-like_lectin_dom_plant"/>
</dbReference>
<accession>A0AA39RN19</accession>
<evidence type="ECO:0000256" key="1">
    <source>
        <dbReference type="ARBA" id="ARBA00006568"/>
    </source>
</evidence>
<proteinExistence type="inferred from homology"/>
<dbReference type="Gene3D" id="2.60.210.10">
    <property type="entry name" value="Apoptosis, Tumor Necrosis Factor Receptor Associated Protein 2, Chain A"/>
    <property type="match status" value="2"/>
</dbReference>
<dbReference type="EMBL" id="JAUESC010000386">
    <property type="protein sequence ID" value="KAK0576757.1"/>
    <property type="molecule type" value="Genomic_DNA"/>
</dbReference>
<dbReference type="CDD" id="cd00121">
    <property type="entry name" value="MATH"/>
    <property type="match status" value="1"/>
</dbReference>
<dbReference type="InterPro" id="IPR002083">
    <property type="entry name" value="MATH/TRAF_dom"/>
</dbReference>
<comment type="caution">
    <text evidence="5">The sequence shown here is derived from an EMBL/GenBank/DDBJ whole genome shotgun (WGS) entry which is preliminary data.</text>
</comment>
<dbReference type="Pfam" id="PF01419">
    <property type="entry name" value="Jacalin"/>
    <property type="match status" value="2"/>
</dbReference>
<feature type="domain" description="MATH" evidence="3">
    <location>
        <begin position="1"/>
        <end position="40"/>
    </location>
</feature>
<dbReference type="GO" id="GO:0030246">
    <property type="term" value="F:carbohydrate binding"/>
    <property type="evidence" value="ECO:0007669"/>
    <property type="project" value="UniProtKB-KW"/>
</dbReference>
<evidence type="ECO:0000313" key="6">
    <source>
        <dbReference type="Proteomes" id="UP001168877"/>
    </source>
</evidence>
<evidence type="ECO:0000256" key="2">
    <source>
        <dbReference type="ARBA" id="ARBA00022734"/>
    </source>
</evidence>
<dbReference type="Gene3D" id="2.100.10.30">
    <property type="entry name" value="Jacalin-like lectin domain"/>
    <property type="match status" value="2"/>
</dbReference>
<feature type="domain" description="Jacalin-type lectin" evidence="4">
    <location>
        <begin position="204"/>
        <end position="347"/>
    </location>
</feature>
<sequence length="561" mass="62972">MYFGKARSVQGFSQLLSLEKFKDPSNGYLVDDACAFGAEFFIVQPSRRTRHEALTLYKDPNAKVTWNEGQVFKESDGKTFTWEIKNFLSKGHEELRFDAVERTWWLHLYPKGKDTTNGSFMAIYFSVNDPSRKIYVKVTTRVVNHPGTESKKKEGTFSRWFDETWREWVKPEITMPLSELREFLNGEGTLLLQESTSKRVFSDSMEIGPCGGPSGKPWSFKANGAITEIIISYGKVVDSIRFASVDQKNVKVYSKRFGGKGGKPKKVSIDWPGEYLTSIRGTCRKFKEYYVIASLCFYTNRTKYGPFGYAKGSPFVFPNELGVIEGFYGRAGNGEGFVDAIGVFVKPFEVLSRCSNPAPSFATTPKVVKVEAEDQKAEYSCNWENSITLGPCSNRPAGDHEWSFKPNGWIKEIKLRRGGVLIESITFKSIDEKGNIETSNKFGGDAGGTEHVISLNWPEEYLMKVSGTVVTYADFPGIGSLCFETNLKKYGPFGHTDGTPFEFSVKDGVIAGFYGRYGIYVNTIGVYVKRSAELFMPSSQVKTVTPKVRLSLFSPSYVNII</sequence>
<dbReference type="AlphaFoldDB" id="A0AA39RN19"/>